<dbReference type="PANTHER" id="PTHR43709">
    <property type="entry name" value="ACONITATE ISOMERASE-RELATED"/>
    <property type="match status" value="1"/>
</dbReference>
<dbReference type="PANTHER" id="PTHR43709:SF2">
    <property type="entry name" value="DUF453 DOMAIN PROTEIN (AFU_ORTHOLOGUE AFUA_6G00360)"/>
    <property type="match status" value="1"/>
</dbReference>
<dbReference type="Gene3D" id="3.10.310.10">
    <property type="entry name" value="Diaminopimelate Epimerase, Chain A, domain 1"/>
    <property type="match status" value="2"/>
</dbReference>
<dbReference type="EMBL" id="LT670817">
    <property type="protein sequence ID" value="SHG45234.1"/>
    <property type="molecule type" value="Genomic_DNA"/>
</dbReference>
<organism evidence="3 4">
    <name type="scientific">Bradyrhizobium erythrophlei</name>
    <dbReference type="NCBI Taxonomy" id="1437360"/>
    <lineage>
        <taxon>Bacteria</taxon>
        <taxon>Pseudomonadati</taxon>
        <taxon>Pseudomonadota</taxon>
        <taxon>Alphaproteobacteria</taxon>
        <taxon>Hyphomicrobiales</taxon>
        <taxon>Nitrobacteraceae</taxon>
        <taxon>Bradyrhizobium</taxon>
    </lineage>
</organism>
<evidence type="ECO:0000313" key="3">
    <source>
        <dbReference type="EMBL" id="SHG45234.1"/>
    </source>
</evidence>
<gene>
    <name evidence="3" type="ORF">SAMN05443248_1607</name>
</gene>
<dbReference type="Pfam" id="PF04303">
    <property type="entry name" value="PrpF"/>
    <property type="match status" value="1"/>
</dbReference>
<sequence>MSFLKPQWCKMGLRFAQPEIAPMQAPSPSADRNEQLAIRCTFMRGGSSRGGVFLDSDLPQDKQERDAVLLAAYGSPDDRQIDGIGGADPLTSKAAVVRLSEREDADVDYTFYQVGIDNASVSTGGNCGNMLAAVGPFAIRRGLIPAVEPETVIRIYTTNTRQVVTARIPVRDGEPLCEGDCAIAGVPDTGAAIRLDFGNCAGAVSGTLLPTGRARDSISVDGQNIEVSLIDAATPFVFVNAADIGASGVELPGQLQANEALMSRLEQVRGWAAVALGLVTDARMARAKSPNIPRVIMISPPQRYEAVGGREVEASEVDICVRQLAMQRPHKALAVTGAVCTAVACSVADSVVGAAIGRPLQNVRLGHPSGVLRVASRIVTGPDGAPAIESAQIERTARVIMDGAVYVRRRKIAQLAASAKAVSQ</sequence>
<dbReference type="SUPFAM" id="SSF54506">
    <property type="entry name" value="Diaminopimelate epimerase-like"/>
    <property type="match status" value="2"/>
</dbReference>
<accession>A0A1M5JXG8</accession>
<evidence type="ECO:0008006" key="5">
    <source>
        <dbReference type="Google" id="ProtNLM"/>
    </source>
</evidence>
<protein>
    <recommendedName>
        <fullName evidence="5">Methylitaconate delta2-delta3-isomerase</fullName>
    </recommendedName>
</protein>
<evidence type="ECO:0000256" key="2">
    <source>
        <dbReference type="ARBA" id="ARBA00023235"/>
    </source>
</evidence>
<keyword evidence="2" id="KW-0413">Isomerase</keyword>
<dbReference type="GO" id="GO:0016853">
    <property type="term" value="F:isomerase activity"/>
    <property type="evidence" value="ECO:0007669"/>
    <property type="project" value="UniProtKB-KW"/>
</dbReference>
<dbReference type="AlphaFoldDB" id="A0A1M5JXG8"/>
<reference evidence="3 4" key="1">
    <citation type="submission" date="2016-11" db="EMBL/GenBank/DDBJ databases">
        <authorList>
            <person name="Jaros S."/>
            <person name="Januszkiewicz K."/>
            <person name="Wedrychowicz H."/>
        </authorList>
    </citation>
    <scope>NUCLEOTIDE SEQUENCE [LARGE SCALE GENOMIC DNA]</scope>
    <source>
        <strain evidence="3 4">GAS138</strain>
    </source>
</reference>
<name>A0A1M5JXG8_9BRAD</name>
<comment type="similarity">
    <text evidence="1">Belongs to the PrpF family.</text>
</comment>
<proteinExistence type="inferred from homology"/>
<dbReference type="Proteomes" id="UP000189796">
    <property type="component" value="Chromosome I"/>
</dbReference>
<evidence type="ECO:0000256" key="1">
    <source>
        <dbReference type="ARBA" id="ARBA00007673"/>
    </source>
</evidence>
<evidence type="ECO:0000313" key="4">
    <source>
        <dbReference type="Proteomes" id="UP000189796"/>
    </source>
</evidence>
<dbReference type="InterPro" id="IPR007400">
    <property type="entry name" value="PrpF-like"/>
</dbReference>